<dbReference type="PANTHER" id="PTHR43580">
    <property type="entry name" value="OXIDOREDUCTASE GLYR1-RELATED"/>
    <property type="match status" value="1"/>
</dbReference>
<dbReference type="Gene3D" id="1.10.1040.10">
    <property type="entry name" value="N-(1-d-carboxylethyl)-l-norvaline Dehydrogenase, domain 2"/>
    <property type="match status" value="1"/>
</dbReference>
<dbReference type="EMBL" id="ML976721">
    <property type="protein sequence ID" value="KAF1968320.1"/>
    <property type="molecule type" value="Genomic_DNA"/>
</dbReference>
<feature type="domain" description="3-hydroxyisobutyrate dehydrogenase-like NAD-binding" evidence="2">
    <location>
        <begin position="76"/>
        <end position="186"/>
    </location>
</feature>
<evidence type="ECO:0000313" key="4">
    <source>
        <dbReference type="Proteomes" id="UP000800036"/>
    </source>
</evidence>
<protein>
    <recommendedName>
        <fullName evidence="2">3-hydroxyisobutyrate dehydrogenase-like NAD-binding domain-containing protein</fullName>
    </recommendedName>
</protein>
<dbReference type="InterPro" id="IPR029154">
    <property type="entry name" value="HIBADH-like_NADP-bd"/>
</dbReference>
<dbReference type="InterPro" id="IPR008927">
    <property type="entry name" value="6-PGluconate_DH-like_C_sf"/>
</dbReference>
<dbReference type="InterPro" id="IPR013328">
    <property type="entry name" value="6PGD_dom2"/>
</dbReference>
<sequence>MTSVHPNTTTSVATLLRTHHCFLVAAPVFGPPAAAATAQTLIAVAGMPTAVAVVTPLLEGVLCRGVIHAGSDPAQASLLKASSNFIAAGLQFLLSEAHVLAEKAGLPAPVLESLIEQNFGAYAGNTSKRLTSGSYLPAEGEAPNSALELAMKDVCIGLDVARSEGVRLEIGELSMSAMQEAKRWGDERGKRLDSHSVFGVVRGKAGLGYENAGVRERDGVEEK</sequence>
<keyword evidence="4" id="KW-1185">Reference proteome</keyword>
<proteinExistence type="inferred from homology"/>
<dbReference type="OrthoDB" id="435038at2759"/>
<accession>A0A6A5UV66</accession>
<dbReference type="AlphaFoldDB" id="A0A6A5UV66"/>
<reference evidence="3" key="1">
    <citation type="journal article" date="2020" name="Stud. Mycol.">
        <title>101 Dothideomycetes genomes: a test case for predicting lifestyles and emergence of pathogens.</title>
        <authorList>
            <person name="Haridas S."/>
            <person name="Albert R."/>
            <person name="Binder M."/>
            <person name="Bloem J."/>
            <person name="Labutti K."/>
            <person name="Salamov A."/>
            <person name="Andreopoulos B."/>
            <person name="Baker S."/>
            <person name="Barry K."/>
            <person name="Bills G."/>
            <person name="Bluhm B."/>
            <person name="Cannon C."/>
            <person name="Castanera R."/>
            <person name="Culley D."/>
            <person name="Daum C."/>
            <person name="Ezra D."/>
            <person name="Gonzalez J."/>
            <person name="Henrissat B."/>
            <person name="Kuo A."/>
            <person name="Liang C."/>
            <person name="Lipzen A."/>
            <person name="Lutzoni F."/>
            <person name="Magnuson J."/>
            <person name="Mondo S."/>
            <person name="Nolan M."/>
            <person name="Ohm R."/>
            <person name="Pangilinan J."/>
            <person name="Park H.-J."/>
            <person name="Ramirez L."/>
            <person name="Alfaro M."/>
            <person name="Sun H."/>
            <person name="Tritt A."/>
            <person name="Yoshinaga Y."/>
            <person name="Zwiers L.-H."/>
            <person name="Turgeon B."/>
            <person name="Goodwin S."/>
            <person name="Spatafora J."/>
            <person name="Crous P."/>
            <person name="Grigoriev I."/>
        </authorList>
    </citation>
    <scope>NUCLEOTIDE SEQUENCE</scope>
    <source>
        <strain evidence="3">CBS 107.79</strain>
    </source>
</reference>
<evidence type="ECO:0000259" key="2">
    <source>
        <dbReference type="Pfam" id="PF14833"/>
    </source>
</evidence>
<dbReference type="Gene3D" id="3.40.50.720">
    <property type="entry name" value="NAD(P)-binding Rossmann-like Domain"/>
    <property type="match status" value="1"/>
</dbReference>
<dbReference type="Pfam" id="PF14833">
    <property type="entry name" value="NAD_binding_11"/>
    <property type="match status" value="1"/>
</dbReference>
<organism evidence="3 4">
    <name type="scientific">Bimuria novae-zelandiae CBS 107.79</name>
    <dbReference type="NCBI Taxonomy" id="1447943"/>
    <lineage>
        <taxon>Eukaryota</taxon>
        <taxon>Fungi</taxon>
        <taxon>Dikarya</taxon>
        <taxon>Ascomycota</taxon>
        <taxon>Pezizomycotina</taxon>
        <taxon>Dothideomycetes</taxon>
        <taxon>Pleosporomycetidae</taxon>
        <taxon>Pleosporales</taxon>
        <taxon>Massarineae</taxon>
        <taxon>Didymosphaeriaceae</taxon>
        <taxon>Bimuria</taxon>
    </lineage>
</organism>
<evidence type="ECO:0000256" key="1">
    <source>
        <dbReference type="ARBA" id="ARBA00007598"/>
    </source>
</evidence>
<name>A0A6A5UV66_9PLEO</name>
<dbReference type="PANTHER" id="PTHR43580:SF8">
    <property type="entry name" value="6-PHOSPHOGLUCONATE DEHYDROGENASE NADP-BINDING DOMAIN-CONTAINING PROTEIN-RELATED"/>
    <property type="match status" value="1"/>
</dbReference>
<dbReference type="SUPFAM" id="SSF48179">
    <property type="entry name" value="6-phosphogluconate dehydrogenase C-terminal domain-like"/>
    <property type="match status" value="1"/>
</dbReference>
<dbReference type="GO" id="GO:0051287">
    <property type="term" value="F:NAD binding"/>
    <property type="evidence" value="ECO:0007669"/>
    <property type="project" value="InterPro"/>
</dbReference>
<dbReference type="InterPro" id="IPR051265">
    <property type="entry name" value="HIBADH-related_NP60_sf"/>
</dbReference>
<dbReference type="Proteomes" id="UP000800036">
    <property type="component" value="Unassembled WGS sequence"/>
</dbReference>
<evidence type="ECO:0000313" key="3">
    <source>
        <dbReference type="EMBL" id="KAF1968320.1"/>
    </source>
</evidence>
<comment type="similarity">
    <text evidence="1">Belongs to the HIBADH-related family. NP60 subfamily.</text>
</comment>
<gene>
    <name evidence="3" type="ORF">BU23DRAFT_558555</name>
</gene>